<dbReference type="PANTHER" id="PTHR43464">
    <property type="entry name" value="METHYLTRANSFERASE"/>
    <property type="match status" value="1"/>
</dbReference>
<evidence type="ECO:0000256" key="3">
    <source>
        <dbReference type="ARBA" id="ARBA00022691"/>
    </source>
</evidence>
<dbReference type="InterPro" id="IPR029063">
    <property type="entry name" value="SAM-dependent_MTases_sf"/>
</dbReference>
<protein>
    <submittedName>
        <fullName evidence="5">Methyltransferase domain-containing protein</fullName>
    </submittedName>
</protein>
<dbReference type="PANTHER" id="PTHR43464:SF19">
    <property type="entry name" value="UBIQUINONE BIOSYNTHESIS O-METHYLTRANSFERASE, MITOCHONDRIAL"/>
    <property type="match status" value="1"/>
</dbReference>
<evidence type="ECO:0000256" key="2">
    <source>
        <dbReference type="ARBA" id="ARBA00022679"/>
    </source>
</evidence>
<dbReference type="GO" id="GO:0032259">
    <property type="term" value="P:methylation"/>
    <property type="evidence" value="ECO:0007669"/>
    <property type="project" value="UniProtKB-KW"/>
</dbReference>
<feature type="domain" description="Methyltransferase" evidence="4">
    <location>
        <begin position="42"/>
        <end position="137"/>
    </location>
</feature>
<dbReference type="Pfam" id="PF13649">
    <property type="entry name" value="Methyltransf_25"/>
    <property type="match status" value="1"/>
</dbReference>
<evidence type="ECO:0000256" key="1">
    <source>
        <dbReference type="ARBA" id="ARBA00022603"/>
    </source>
</evidence>
<evidence type="ECO:0000313" key="6">
    <source>
        <dbReference type="Proteomes" id="UP001551329"/>
    </source>
</evidence>
<comment type="caution">
    <text evidence="5">The sequence shown here is derived from an EMBL/GenBank/DDBJ whole genome shotgun (WGS) entry which is preliminary data.</text>
</comment>
<dbReference type="EMBL" id="JBEZAE010000009">
    <property type="protein sequence ID" value="MEU7071841.1"/>
    <property type="molecule type" value="Genomic_DNA"/>
</dbReference>
<keyword evidence="6" id="KW-1185">Reference proteome</keyword>
<dbReference type="SUPFAM" id="SSF53335">
    <property type="entry name" value="S-adenosyl-L-methionine-dependent methyltransferases"/>
    <property type="match status" value="1"/>
</dbReference>
<accession>A0ABV3CAN2</accession>
<evidence type="ECO:0000313" key="5">
    <source>
        <dbReference type="EMBL" id="MEU7071841.1"/>
    </source>
</evidence>
<keyword evidence="2" id="KW-0808">Transferase</keyword>
<dbReference type="RefSeq" id="WP_358470715.1">
    <property type="nucleotide sequence ID" value="NZ_JBEZAE010000009.1"/>
</dbReference>
<dbReference type="InterPro" id="IPR041698">
    <property type="entry name" value="Methyltransf_25"/>
</dbReference>
<organism evidence="5 6">
    <name type="scientific">Streptomyces narbonensis</name>
    <dbReference type="NCBI Taxonomy" id="67333"/>
    <lineage>
        <taxon>Bacteria</taxon>
        <taxon>Bacillati</taxon>
        <taxon>Actinomycetota</taxon>
        <taxon>Actinomycetes</taxon>
        <taxon>Kitasatosporales</taxon>
        <taxon>Streptomycetaceae</taxon>
        <taxon>Streptomyces</taxon>
    </lineage>
</organism>
<keyword evidence="3" id="KW-0949">S-adenosyl-L-methionine</keyword>
<reference evidence="5 6" key="1">
    <citation type="submission" date="2024-06" db="EMBL/GenBank/DDBJ databases">
        <title>The Natural Products Discovery Center: Release of the First 8490 Sequenced Strains for Exploring Actinobacteria Biosynthetic Diversity.</title>
        <authorList>
            <person name="Kalkreuter E."/>
            <person name="Kautsar S.A."/>
            <person name="Yang D."/>
            <person name="Bader C.D."/>
            <person name="Teijaro C.N."/>
            <person name="Fluegel L."/>
            <person name="Davis C.M."/>
            <person name="Simpson J.R."/>
            <person name="Lauterbach L."/>
            <person name="Steele A.D."/>
            <person name="Gui C."/>
            <person name="Meng S."/>
            <person name="Li G."/>
            <person name="Viehrig K."/>
            <person name="Ye F."/>
            <person name="Su P."/>
            <person name="Kiefer A.F."/>
            <person name="Nichols A."/>
            <person name="Cepeda A.J."/>
            <person name="Yan W."/>
            <person name="Fan B."/>
            <person name="Jiang Y."/>
            <person name="Adhikari A."/>
            <person name="Zheng C.-J."/>
            <person name="Schuster L."/>
            <person name="Cowan T.M."/>
            <person name="Smanski M.J."/>
            <person name="Chevrette M.G."/>
            <person name="De Carvalho L.P.S."/>
            <person name="Shen B."/>
        </authorList>
    </citation>
    <scope>NUCLEOTIDE SEQUENCE [LARGE SCALE GENOMIC DNA]</scope>
    <source>
        <strain evidence="5 6">NPDC045974</strain>
    </source>
</reference>
<dbReference type="Proteomes" id="UP001551329">
    <property type="component" value="Unassembled WGS sequence"/>
</dbReference>
<proteinExistence type="predicted"/>
<name>A0ABV3CAN2_9ACTN</name>
<dbReference type="GO" id="GO:0008168">
    <property type="term" value="F:methyltransferase activity"/>
    <property type="evidence" value="ECO:0007669"/>
    <property type="project" value="UniProtKB-KW"/>
</dbReference>
<evidence type="ECO:0000259" key="4">
    <source>
        <dbReference type="Pfam" id="PF13649"/>
    </source>
</evidence>
<keyword evidence="1 5" id="KW-0489">Methyltransferase</keyword>
<sequence>MTDFAAVGAAYATHSRTGRGRLRHDLVARRLLAELPAGPVRVLDVGCGDGEMTLRIAAAGHRVTATDPSAVMLGAAARRLAALPELAPRVRLLEAGVEDLFFDGDQFDAVCCHGVLMYLDDTPGSVALLAGLVAPGGVLSILTKNREAIGFREALSGDCPSARRLIAHGSDTSVGNLGLDTRGDTAETLDRLAAEHGLTPLDWQGVRIFHDHLTGWDPTPSAYAQALEAEWVASSRDPYRRLGRLVHTLARRPPEGGEP</sequence>
<gene>
    <name evidence="5" type="ORF">AB0A88_17100</name>
</gene>
<dbReference type="CDD" id="cd02440">
    <property type="entry name" value="AdoMet_MTases"/>
    <property type="match status" value="1"/>
</dbReference>
<dbReference type="Gene3D" id="3.40.50.150">
    <property type="entry name" value="Vaccinia Virus protein VP39"/>
    <property type="match status" value="1"/>
</dbReference>